<dbReference type="Proteomes" id="UP000314294">
    <property type="component" value="Unassembled WGS sequence"/>
</dbReference>
<dbReference type="AlphaFoldDB" id="A0A4Z2IGX2"/>
<keyword evidence="3" id="KW-1185">Reference proteome</keyword>
<evidence type="ECO:0000313" key="3">
    <source>
        <dbReference type="Proteomes" id="UP000314294"/>
    </source>
</evidence>
<accession>A0A4Z2IGX2</accession>
<proteinExistence type="predicted"/>
<reference evidence="2 3" key="1">
    <citation type="submission" date="2019-03" db="EMBL/GenBank/DDBJ databases">
        <title>First draft genome of Liparis tanakae, snailfish: a comprehensive survey of snailfish specific genes.</title>
        <authorList>
            <person name="Kim W."/>
            <person name="Song I."/>
            <person name="Jeong J.-H."/>
            <person name="Kim D."/>
            <person name="Kim S."/>
            <person name="Ryu S."/>
            <person name="Song J.Y."/>
            <person name="Lee S.K."/>
        </authorList>
    </citation>
    <scope>NUCLEOTIDE SEQUENCE [LARGE SCALE GENOMIC DNA]</scope>
    <source>
        <tissue evidence="2">Muscle</tissue>
    </source>
</reference>
<evidence type="ECO:0000313" key="2">
    <source>
        <dbReference type="EMBL" id="TNN77098.1"/>
    </source>
</evidence>
<feature type="region of interest" description="Disordered" evidence="1">
    <location>
        <begin position="1"/>
        <end position="31"/>
    </location>
</feature>
<feature type="compositionally biased region" description="Basic and acidic residues" evidence="1">
    <location>
        <begin position="14"/>
        <end position="28"/>
    </location>
</feature>
<sequence>MPRVSVQPDDVGGQEDRFHKRGAAEQKARSPMVRSLVLGTRRSELPVDLRARPFLKGHRKRRGVLNEQGSESDH</sequence>
<name>A0A4Z2IGX2_9TELE</name>
<protein>
    <submittedName>
        <fullName evidence="2">Uncharacterized protein</fullName>
    </submittedName>
</protein>
<gene>
    <name evidence="2" type="ORF">EYF80_012736</name>
</gene>
<dbReference type="EMBL" id="SRLO01000087">
    <property type="protein sequence ID" value="TNN77098.1"/>
    <property type="molecule type" value="Genomic_DNA"/>
</dbReference>
<organism evidence="2 3">
    <name type="scientific">Liparis tanakae</name>
    <name type="common">Tanaka's snailfish</name>
    <dbReference type="NCBI Taxonomy" id="230148"/>
    <lineage>
        <taxon>Eukaryota</taxon>
        <taxon>Metazoa</taxon>
        <taxon>Chordata</taxon>
        <taxon>Craniata</taxon>
        <taxon>Vertebrata</taxon>
        <taxon>Euteleostomi</taxon>
        <taxon>Actinopterygii</taxon>
        <taxon>Neopterygii</taxon>
        <taxon>Teleostei</taxon>
        <taxon>Neoteleostei</taxon>
        <taxon>Acanthomorphata</taxon>
        <taxon>Eupercaria</taxon>
        <taxon>Perciformes</taxon>
        <taxon>Cottioidei</taxon>
        <taxon>Cottales</taxon>
        <taxon>Liparidae</taxon>
        <taxon>Liparis</taxon>
    </lineage>
</organism>
<comment type="caution">
    <text evidence="2">The sequence shown here is derived from an EMBL/GenBank/DDBJ whole genome shotgun (WGS) entry which is preliminary data.</text>
</comment>
<evidence type="ECO:0000256" key="1">
    <source>
        <dbReference type="SAM" id="MobiDB-lite"/>
    </source>
</evidence>